<organism evidence="1 2">
    <name type="scientific">Pelobates cultripes</name>
    <name type="common">Western spadefoot toad</name>
    <dbReference type="NCBI Taxonomy" id="61616"/>
    <lineage>
        <taxon>Eukaryota</taxon>
        <taxon>Metazoa</taxon>
        <taxon>Chordata</taxon>
        <taxon>Craniata</taxon>
        <taxon>Vertebrata</taxon>
        <taxon>Euteleostomi</taxon>
        <taxon>Amphibia</taxon>
        <taxon>Batrachia</taxon>
        <taxon>Anura</taxon>
        <taxon>Pelobatoidea</taxon>
        <taxon>Pelobatidae</taxon>
        <taxon>Pelobates</taxon>
    </lineage>
</organism>
<sequence>MEEQHSRDHTLDTDKTLLTLQTELTTTLNLHAKKKTNFKKHTYYTWGGGGKLLAQALRQGKQSTFIEGIRLQNGKYTQLMPEILKAFTEYYTGLYNLRESPPNPSEIQNFLRGRIKRTLPAN</sequence>
<keyword evidence="2" id="KW-1185">Reference proteome</keyword>
<proteinExistence type="predicted"/>
<accession>A0AAD1W2E6</accession>
<name>A0AAD1W2E6_PELCU</name>
<evidence type="ECO:0000313" key="1">
    <source>
        <dbReference type="EMBL" id="CAH2284034.1"/>
    </source>
</evidence>
<dbReference type="AlphaFoldDB" id="A0AAD1W2E6"/>
<reference evidence="1" key="1">
    <citation type="submission" date="2022-03" db="EMBL/GenBank/DDBJ databases">
        <authorList>
            <person name="Alioto T."/>
            <person name="Alioto T."/>
            <person name="Gomez Garrido J."/>
        </authorList>
    </citation>
    <scope>NUCLEOTIDE SEQUENCE</scope>
</reference>
<evidence type="ECO:0000313" key="2">
    <source>
        <dbReference type="Proteomes" id="UP001295444"/>
    </source>
</evidence>
<gene>
    <name evidence="1" type="ORF">PECUL_23A007760</name>
</gene>
<dbReference type="EMBL" id="OW240915">
    <property type="protein sequence ID" value="CAH2284034.1"/>
    <property type="molecule type" value="Genomic_DNA"/>
</dbReference>
<protein>
    <submittedName>
        <fullName evidence="1">Uncharacterized protein</fullName>
    </submittedName>
</protein>
<dbReference type="Proteomes" id="UP001295444">
    <property type="component" value="Chromosome 04"/>
</dbReference>